<keyword evidence="17" id="KW-1185">Reference proteome</keyword>
<protein>
    <recommendedName>
        <fullName evidence="14">Probable dual-specificity RNA methyltransferase RlmN</fullName>
        <ecNumber evidence="14">2.1.1.192</ecNumber>
    </recommendedName>
    <alternativeName>
        <fullName evidence="14">23S rRNA (adenine(2503)-C(2))-methyltransferase</fullName>
    </alternativeName>
    <alternativeName>
        <fullName evidence="14">23S rRNA m2A2503 methyltransferase</fullName>
    </alternativeName>
    <alternativeName>
        <fullName evidence="14">Ribosomal RNA large subunit methyltransferase N</fullName>
    </alternativeName>
    <alternativeName>
        <fullName evidence="14">tRNA (adenine(37)-C(2))-methyltransferase</fullName>
    </alternativeName>
    <alternativeName>
        <fullName evidence="14">tRNA m2A37 methyltransferase</fullName>
    </alternativeName>
</protein>
<dbReference type="NCBIfam" id="TIGR00048">
    <property type="entry name" value="rRNA_mod_RlmN"/>
    <property type="match status" value="1"/>
</dbReference>
<dbReference type="GO" id="GO:0046872">
    <property type="term" value="F:metal ion binding"/>
    <property type="evidence" value="ECO:0007669"/>
    <property type="project" value="UniProtKB-KW"/>
</dbReference>
<evidence type="ECO:0000256" key="10">
    <source>
        <dbReference type="ARBA" id="ARBA00022723"/>
    </source>
</evidence>
<dbReference type="SFLD" id="SFLDS00029">
    <property type="entry name" value="Radical_SAM"/>
    <property type="match status" value="1"/>
</dbReference>
<organism evidence="16 17">
    <name type="scientific">Epilithonimonas xixisoli</name>
    <dbReference type="NCBI Taxonomy" id="1476462"/>
    <lineage>
        <taxon>Bacteria</taxon>
        <taxon>Pseudomonadati</taxon>
        <taxon>Bacteroidota</taxon>
        <taxon>Flavobacteriia</taxon>
        <taxon>Flavobacteriales</taxon>
        <taxon>Weeksellaceae</taxon>
        <taxon>Chryseobacterium group</taxon>
        <taxon>Epilithonimonas</taxon>
    </lineage>
</organism>
<evidence type="ECO:0000256" key="3">
    <source>
        <dbReference type="ARBA" id="ARBA00022485"/>
    </source>
</evidence>
<keyword evidence="3 14" id="KW-0004">4Fe-4S</keyword>
<evidence type="ECO:0000256" key="11">
    <source>
        <dbReference type="ARBA" id="ARBA00023004"/>
    </source>
</evidence>
<sequence length="375" mass="42608">MISSNVIITFSLSHAKIFIQKTLSLQKNSQTLKDIRALSLEQLKDYFGTIGEKPFRAKQVYDWLWSKNMHSFDEMTNLSKELRENLTRDFFINPISIDLLQKSTDGTIKNGVKLHDGLMVESVLIPTESRSTACVSSQVGCSLNCEFCATAKLKRMRNLEVAEIVDQVALIDRQSKEYFDRPLTNIVFMGMGEPMMNYKNVVEAIHKITKPEGLGMSPRRITVSTSGIPKMIKMLADEEIKVKLALSLHSAIEHKRNDIMPFSEKFPLTDIMDSLQYWYQKTGSPITFEYCVWKGINDGDEDIKALIRYCRQVPSKVNLIQYNPIGEGKFDHRSIEAEEKYVRELEKAGITIMVRKSRGGDIDAACGQLANKSAE</sequence>
<comment type="catalytic activity">
    <reaction evidence="14">
        <text>adenosine(37) in tRNA + 2 reduced [2Fe-2S]-[ferredoxin] + 2 S-adenosyl-L-methionine = 2-methyladenosine(37) in tRNA + 5'-deoxyadenosine + L-methionine + 2 oxidized [2Fe-2S]-[ferredoxin] + S-adenosyl-L-homocysteine</text>
        <dbReference type="Rhea" id="RHEA:43332"/>
        <dbReference type="Rhea" id="RHEA-COMP:10000"/>
        <dbReference type="Rhea" id="RHEA-COMP:10001"/>
        <dbReference type="Rhea" id="RHEA-COMP:10162"/>
        <dbReference type="Rhea" id="RHEA-COMP:10485"/>
        <dbReference type="ChEBI" id="CHEBI:17319"/>
        <dbReference type="ChEBI" id="CHEBI:33737"/>
        <dbReference type="ChEBI" id="CHEBI:33738"/>
        <dbReference type="ChEBI" id="CHEBI:57844"/>
        <dbReference type="ChEBI" id="CHEBI:57856"/>
        <dbReference type="ChEBI" id="CHEBI:59789"/>
        <dbReference type="ChEBI" id="CHEBI:74411"/>
        <dbReference type="ChEBI" id="CHEBI:74497"/>
        <dbReference type="EC" id="2.1.1.192"/>
    </reaction>
</comment>
<evidence type="ECO:0000256" key="9">
    <source>
        <dbReference type="ARBA" id="ARBA00022694"/>
    </source>
</evidence>
<evidence type="ECO:0000256" key="14">
    <source>
        <dbReference type="HAMAP-Rule" id="MF_01849"/>
    </source>
</evidence>
<evidence type="ECO:0000256" key="5">
    <source>
        <dbReference type="ARBA" id="ARBA00022552"/>
    </source>
</evidence>
<comment type="caution">
    <text evidence="16">The sequence shown here is derived from an EMBL/GenBank/DDBJ whole genome shotgun (WGS) entry which is preliminary data.</text>
</comment>
<comment type="catalytic activity">
    <reaction evidence="14">
        <text>adenosine(2503) in 23S rRNA + 2 reduced [2Fe-2S]-[ferredoxin] + 2 S-adenosyl-L-methionine = 2-methyladenosine(2503) in 23S rRNA + 5'-deoxyadenosine + L-methionine + 2 oxidized [2Fe-2S]-[ferredoxin] + S-adenosyl-L-homocysteine</text>
        <dbReference type="Rhea" id="RHEA:42916"/>
        <dbReference type="Rhea" id="RHEA-COMP:10000"/>
        <dbReference type="Rhea" id="RHEA-COMP:10001"/>
        <dbReference type="Rhea" id="RHEA-COMP:10152"/>
        <dbReference type="Rhea" id="RHEA-COMP:10282"/>
        <dbReference type="ChEBI" id="CHEBI:17319"/>
        <dbReference type="ChEBI" id="CHEBI:33737"/>
        <dbReference type="ChEBI" id="CHEBI:33738"/>
        <dbReference type="ChEBI" id="CHEBI:57844"/>
        <dbReference type="ChEBI" id="CHEBI:57856"/>
        <dbReference type="ChEBI" id="CHEBI:59789"/>
        <dbReference type="ChEBI" id="CHEBI:74411"/>
        <dbReference type="ChEBI" id="CHEBI:74497"/>
        <dbReference type="EC" id="2.1.1.192"/>
    </reaction>
</comment>
<feature type="active site" description="S-methylcysteine intermediate" evidence="14">
    <location>
        <position position="366"/>
    </location>
</feature>
<dbReference type="InterPro" id="IPR027492">
    <property type="entry name" value="RNA_MTrfase_RlmN"/>
</dbReference>
<keyword evidence="10 14" id="KW-0479">Metal-binding</keyword>
<dbReference type="GO" id="GO:0019843">
    <property type="term" value="F:rRNA binding"/>
    <property type="evidence" value="ECO:0007669"/>
    <property type="project" value="UniProtKB-UniRule"/>
</dbReference>
<comment type="function">
    <text evidence="14">Specifically methylates position 2 of adenine 2503 in 23S rRNA and position 2 of adenine 37 in tRNAs.</text>
</comment>
<comment type="miscellaneous">
    <text evidence="14">Reaction proceeds by a ping-pong mechanism involving intermediate methylation of a conserved cysteine residue.</text>
</comment>
<dbReference type="Gene3D" id="1.10.150.530">
    <property type="match status" value="1"/>
</dbReference>
<dbReference type="Gene3D" id="3.20.20.70">
    <property type="entry name" value="Aldolase class I"/>
    <property type="match status" value="1"/>
</dbReference>
<dbReference type="PANTHER" id="PTHR30544:SF5">
    <property type="entry name" value="RADICAL SAM CORE DOMAIN-CONTAINING PROTEIN"/>
    <property type="match status" value="1"/>
</dbReference>
<dbReference type="PIRSF" id="PIRSF006004">
    <property type="entry name" value="CHP00048"/>
    <property type="match status" value="1"/>
</dbReference>
<dbReference type="GO" id="GO:0070475">
    <property type="term" value="P:rRNA base methylation"/>
    <property type="evidence" value="ECO:0007669"/>
    <property type="project" value="UniProtKB-UniRule"/>
</dbReference>
<evidence type="ECO:0000256" key="12">
    <source>
        <dbReference type="ARBA" id="ARBA00023014"/>
    </source>
</evidence>
<keyword evidence="12 14" id="KW-0411">Iron-sulfur</keyword>
<keyword evidence="4 14" id="KW-0963">Cytoplasm</keyword>
<keyword evidence="6 14" id="KW-0489">Methyltransferase</keyword>
<keyword evidence="9 14" id="KW-0819">tRNA processing</keyword>
<keyword evidence="8 14" id="KW-0949">S-adenosyl-L-methionine</keyword>
<comment type="caution">
    <text evidence="14">Lacks conserved residue(s) required for the propagation of feature annotation.</text>
</comment>
<evidence type="ECO:0000256" key="6">
    <source>
        <dbReference type="ARBA" id="ARBA00022603"/>
    </source>
</evidence>
<feature type="active site" description="Proton acceptor" evidence="14">
    <location>
        <position position="121"/>
    </location>
</feature>
<dbReference type="SFLD" id="SFLDF00275">
    <property type="entry name" value="adenosine_C2_methyltransferase"/>
    <property type="match status" value="1"/>
</dbReference>
<dbReference type="AlphaFoldDB" id="A0A4R8I9A2"/>
<reference evidence="16 17" key="1">
    <citation type="submission" date="2019-03" db="EMBL/GenBank/DDBJ databases">
        <title>Genomic Encyclopedia of Type Strains, Phase III (KMG-III): the genomes of soil and plant-associated and newly described type strains.</title>
        <authorList>
            <person name="Whitman W."/>
        </authorList>
    </citation>
    <scope>NUCLEOTIDE SEQUENCE [LARGE SCALE GENOMIC DNA]</scope>
    <source>
        <strain evidence="16 17">CGMCC 1.12802</strain>
    </source>
</reference>
<dbReference type="PANTHER" id="PTHR30544">
    <property type="entry name" value="23S RRNA METHYLTRANSFERASE"/>
    <property type="match status" value="1"/>
</dbReference>
<dbReference type="GO" id="GO:0005737">
    <property type="term" value="C:cytoplasm"/>
    <property type="evidence" value="ECO:0007669"/>
    <property type="project" value="UniProtKB-SubCell"/>
</dbReference>
<dbReference type="InterPro" id="IPR058240">
    <property type="entry name" value="rSAM_sf"/>
</dbReference>
<dbReference type="Proteomes" id="UP000295313">
    <property type="component" value="Unassembled WGS sequence"/>
</dbReference>
<evidence type="ECO:0000313" key="16">
    <source>
        <dbReference type="EMBL" id="TDX86672.1"/>
    </source>
</evidence>
<feature type="binding site" evidence="14">
    <location>
        <position position="145"/>
    </location>
    <ligand>
        <name>[4Fe-4S] cluster</name>
        <dbReference type="ChEBI" id="CHEBI:49883"/>
        <note>4Fe-4S-S-AdoMet</note>
    </ligand>
</feature>
<dbReference type="HAMAP" id="MF_01849">
    <property type="entry name" value="RNA_methyltr_RlmN"/>
    <property type="match status" value="1"/>
</dbReference>
<gene>
    <name evidence="14" type="primary">rlmN</name>
    <name evidence="16" type="ORF">B0I22_0814</name>
</gene>
<dbReference type="GO" id="GO:0030488">
    <property type="term" value="P:tRNA methylation"/>
    <property type="evidence" value="ECO:0007669"/>
    <property type="project" value="UniProtKB-UniRule"/>
</dbReference>
<evidence type="ECO:0000256" key="13">
    <source>
        <dbReference type="ARBA" id="ARBA00023157"/>
    </source>
</evidence>
<dbReference type="EMBL" id="SOEO01000001">
    <property type="protein sequence ID" value="TDX86672.1"/>
    <property type="molecule type" value="Genomic_DNA"/>
</dbReference>
<dbReference type="Pfam" id="PF21016">
    <property type="entry name" value="RlmN_N"/>
    <property type="match status" value="1"/>
</dbReference>
<feature type="binding site" evidence="14">
    <location>
        <begin position="192"/>
        <end position="193"/>
    </location>
    <ligand>
        <name>S-adenosyl-L-methionine</name>
        <dbReference type="ChEBI" id="CHEBI:59789"/>
    </ligand>
</feature>
<comment type="cofactor">
    <cofactor evidence="14">
        <name>[4Fe-4S] cluster</name>
        <dbReference type="ChEBI" id="CHEBI:49883"/>
    </cofactor>
    <text evidence="14">Binds 1 [4Fe-4S] cluster. The cluster is coordinated with 3 cysteines and an exchangeable S-adenosyl-L-methionine.</text>
</comment>
<evidence type="ECO:0000256" key="8">
    <source>
        <dbReference type="ARBA" id="ARBA00022691"/>
    </source>
</evidence>
<dbReference type="PROSITE" id="PS51918">
    <property type="entry name" value="RADICAL_SAM"/>
    <property type="match status" value="1"/>
</dbReference>
<dbReference type="GO" id="GO:0000049">
    <property type="term" value="F:tRNA binding"/>
    <property type="evidence" value="ECO:0007669"/>
    <property type="project" value="UniProtKB-UniRule"/>
</dbReference>
<feature type="binding site" evidence="14">
    <location>
        <position position="148"/>
    </location>
    <ligand>
        <name>[4Fe-4S] cluster</name>
        <dbReference type="ChEBI" id="CHEBI:49883"/>
        <note>4Fe-4S-S-AdoMet</note>
    </ligand>
</feature>
<dbReference type="InterPro" id="IPR004383">
    <property type="entry name" value="rRNA_lsu_MTrfase_RlmN/Cfr"/>
</dbReference>
<feature type="domain" description="Radical SAM core" evidence="15">
    <location>
        <begin position="127"/>
        <end position="361"/>
    </location>
</feature>
<dbReference type="SUPFAM" id="SSF102114">
    <property type="entry name" value="Radical SAM enzymes"/>
    <property type="match status" value="1"/>
</dbReference>
<feature type="binding site" evidence="14">
    <location>
        <position position="141"/>
    </location>
    <ligand>
        <name>[4Fe-4S] cluster</name>
        <dbReference type="ChEBI" id="CHEBI:49883"/>
        <note>4Fe-4S-S-AdoMet</note>
    </ligand>
</feature>
<dbReference type="SFLD" id="SFLDG01062">
    <property type="entry name" value="methyltransferase_(Class_A)"/>
    <property type="match status" value="1"/>
</dbReference>
<comment type="subcellular location">
    <subcellularLocation>
        <location evidence="1 14">Cytoplasm</location>
    </subcellularLocation>
</comment>
<comment type="similarity">
    <text evidence="2 14">Belongs to the radical SAM superfamily. RlmN family.</text>
</comment>
<keyword evidence="7 14" id="KW-0808">Transferase</keyword>
<dbReference type="GO" id="GO:0002935">
    <property type="term" value="F:tRNA (adenine(37)-C2)-methyltransferase activity"/>
    <property type="evidence" value="ECO:0007669"/>
    <property type="project" value="UniProtKB-UniRule"/>
</dbReference>
<keyword evidence="5 14" id="KW-0698">rRNA processing</keyword>
<dbReference type="CDD" id="cd01335">
    <property type="entry name" value="Radical_SAM"/>
    <property type="match status" value="1"/>
</dbReference>
<proteinExistence type="inferred from homology"/>
<keyword evidence="13 14" id="KW-1015">Disulfide bond</keyword>
<accession>A0A4R8I9A2</accession>
<dbReference type="InterPro" id="IPR040072">
    <property type="entry name" value="Methyltransferase_A"/>
</dbReference>
<evidence type="ECO:0000313" key="17">
    <source>
        <dbReference type="Proteomes" id="UP000295313"/>
    </source>
</evidence>
<dbReference type="InterPro" id="IPR007197">
    <property type="entry name" value="rSAM"/>
</dbReference>
<dbReference type="InterPro" id="IPR013785">
    <property type="entry name" value="Aldolase_TIM"/>
</dbReference>
<feature type="binding site" evidence="14">
    <location>
        <begin position="247"/>
        <end position="249"/>
    </location>
    <ligand>
        <name>S-adenosyl-L-methionine</name>
        <dbReference type="ChEBI" id="CHEBI:59789"/>
    </ligand>
</feature>
<name>A0A4R8I9A2_9FLAO</name>
<dbReference type="GO" id="GO:0051539">
    <property type="term" value="F:4 iron, 4 sulfur cluster binding"/>
    <property type="evidence" value="ECO:0007669"/>
    <property type="project" value="UniProtKB-UniRule"/>
</dbReference>
<evidence type="ECO:0000256" key="2">
    <source>
        <dbReference type="ARBA" id="ARBA00007544"/>
    </source>
</evidence>
<evidence type="ECO:0000256" key="4">
    <source>
        <dbReference type="ARBA" id="ARBA00022490"/>
    </source>
</evidence>
<dbReference type="GO" id="GO:0070040">
    <property type="term" value="F:rRNA (adenine(2503)-C2-)-methyltransferase activity"/>
    <property type="evidence" value="ECO:0007669"/>
    <property type="project" value="UniProtKB-UniRule"/>
</dbReference>
<evidence type="ECO:0000256" key="7">
    <source>
        <dbReference type="ARBA" id="ARBA00022679"/>
    </source>
</evidence>
<evidence type="ECO:0000259" key="15">
    <source>
        <dbReference type="PROSITE" id="PS51918"/>
    </source>
</evidence>
<feature type="binding site" evidence="14">
    <location>
        <position position="323"/>
    </location>
    <ligand>
        <name>S-adenosyl-L-methionine</name>
        <dbReference type="ChEBI" id="CHEBI:59789"/>
    </ligand>
</feature>
<feature type="binding site" evidence="14">
    <location>
        <position position="224"/>
    </location>
    <ligand>
        <name>S-adenosyl-L-methionine</name>
        <dbReference type="ChEBI" id="CHEBI:59789"/>
    </ligand>
</feature>
<dbReference type="FunFam" id="3.20.20.70:FF:000014">
    <property type="entry name" value="Probable dual-specificity RNA methyltransferase RlmN"/>
    <property type="match status" value="1"/>
</dbReference>
<evidence type="ECO:0000256" key="1">
    <source>
        <dbReference type="ARBA" id="ARBA00004496"/>
    </source>
</evidence>
<dbReference type="EC" id="2.1.1.192" evidence="14"/>
<keyword evidence="11 14" id="KW-0408">Iron</keyword>
<dbReference type="InterPro" id="IPR048641">
    <property type="entry name" value="RlmN_N"/>
</dbReference>
<dbReference type="Pfam" id="PF04055">
    <property type="entry name" value="Radical_SAM"/>
    <property type="match status" value="1"/>
</dbReference>